<proteinExistence type="predicted"/>
<reference evidence="2 3" key="1">
    <citation type="submission" date="2008-07" db="EMBL/GenBank/DDBJ databases">
        <authorList>
            <person name="El-Sayed N."/>
            <person name="Caler E."/>
            <person name="Inman J."/>
            <person name="Amedeo P."/>
            <person name="Hass B."/>
            <person name="Wortman J."/>
        </authorList>
    </citation>
    <scope>NUCLEOTIDE SEQUENCE [LARGE SCALE GENOMIC DNA]</scope>
    <source>
        <strain evidence="3">ATCC 50983 / TXsc</strain>
    </source>
</reference>
<sequence>MTYCDAGIQVDFSKSNPEFSVDTSLVNHVSRPTVSRVWSSAATAEAAKDEELPDPTWNIRLGVYRGDFEASPERDDEGDNKPGRRDNDSNCRRQVIEITRRSVQQVVER</sequence>
<dbReference type="GeneID" id="9065376"/>
<feature type="region of interest" description="Disordered" evidence="1">
    <location>
        <begin position="68"/>
        <end position="96"/>
    </location>
</feature>
<dbReference type="EMBL" id="GG680729">
    <property type="protein sequence ID" value="EER06338.1"/>
    <property type="molecule type" value="Genomic_DNA"/>
</dbReference>
<accession>C5LA82</accession>
<evidence type="ECO:0000256" key="1">
    <source>
        <dbReference type="SAM" id="MobiDB-lite"/>
    </source>
</evidence>
<dbReference type="AlphaFoldDB" id="C5LA82"/>
<dbReference type="RefSeq" id="XP_002774522.1">
    <property type="nucleotide sequence ID" value="XM_002774476.1"/>
</dbReference>
<evidence type="ECO:0000313" key="3">
    <source>
        <dbReference type="Proteomes" id="UP000007800"/>
    </source>
</evidence>
<dbReference type="InParanoid" id="C5LA82"/>
<protein>
    <submittedName>
        <fullName evidence="2">Uncharacterized protein</fullName>
    </submittedName>
</protein>
<gene>
    <name evidence="2" type="ORF">Pmar_PMAR006105</name>
</gene>
<evidence type="ECO:0000313" key="2">
    <source>
        <dbReference type="EMBL" id="EER06338.1"/>
    </source>
</evidence>
<name>C5LA82_PERM5</name>
<organism evidence="3">
    <name type="scientific">Perkinsus marinus (strain ATCC 50983 / TXsc)</name>
    <dbReference type="NCBI Taxonomy" id="423536"/>
    <lineage>
        <taxon>Eukaryota</taxon>
        <taxon>Sar</taxon>
        <taxon>Alveolata</taxon>
        <taxon>Perkinsozoa</taxon>
        <taxon>Perkinsea</taxon>
        <taxon>Perkinsida</taxon>
        <taxon>Perkinsidae</taxon>
        <taxon>Perkinsus</taxon>
    </lineage>
</organism>
<dbReference type="Proteomes" id="UP000007800">
    <property type="component" value="Unassembled WGS sequence"/>
</dbReference>
<keyword evidence="3" id="KW-1185">Reference proteome</keyword>